<keyword evidence="2" id="KW-1185">Reference proteome</keyword>
<gene>
    <name evidence="1" type="ORF">RclHR1_14850002</name>
</gene>
<dbReference type="AlphaFoldDB" id="A0A2Z6QDM2"/>
<comment type="caution">
    <text evidence="1">The sequence shown here is derived from an EMBL/GenBank/DDBJ whole genome shotgun (WGS) entry which is preliminary data.</text>
</comment>
<proteinExistence type="predicted"/>
<dbReference type="EMBL" id="BEXD01000541">
    <property type="protein sequence ID" value="GBB88287.1"/>
    <property type="molecule type" value="Genomic_DNA"/>
</dbReference>
<name>A0A2Z6QDM2_9GLOM</name>
<dbReference type="Proteomes" id="UP000247702">
    <property type="component" value="Unassembled WGS sequence"/>
</dbReference>
<reference evidence="1 2" key="1">
    <citation type="submission" date="2017-11" db="EMBL/GenBank/DDBJ databases">
        <title>The genome of Rhizophagus clarus HR1 reveals common genetic basis of auxotrophy among arbuscular mycorrhizal fungi.</title>
        <authorList>
            <person name="Kobayashi Y."/>
        </authorList>
    </citation>
    <scope>NUCLEOTIDE SEQUENCE [LARGE SCALE GENOMIC DNA]</scope>
    <source>
        <strain evidence="1 2">HR1</strain>
    </source>
</reference>
<evidence type="ECO:0000313" key="2">
    <source>
        <dbReference type="Proteomes" id="UP000247702"/>
    </source>
</evidence>
<protein>
    <submittedName>
        <fullName evidence="1">Uncharacterized protein</fullName>
    </submittedName>
</protein>
<organism evidence="1 2">
    <name type="scientific">Rhizophagus clarus</name>
    <dbReference type="NCBI Taxonomy" id="94130"/>
    <lineage>
        <taxon>Eukaryota</taxon>
        <taxon>Fungi</taxon>
        <taxon>Fungi incertae sedis</taxon>
        <taxon>Mucoromycota</taxon>
        <taxon>Glomeromycotina</taxon>
        <taxon>Glomeromycetes</taxon>
        <taxon>Glomerales</taxon>
        <taxon>Glomeraceae</taxon>
        <taxon>Rhizophagus</taxon>
    </lineage>
</organism>
<sequence length="171" mass="20553">MIELLNPNPQKQQLLEEANTIWKEVKKNNVNEIKDSITRYLATPVLLTRYGFQVSNFRNSRLFRPPIQERVQIRLEHDEKIQIPRNAQVILQQNKRLTYLKWYAATQERLQEQKQLLLEENIIEKYDLPGRPSHALKNPELYDQLHACIEFGLADNWRRKEWIKVHTISHF</sequence>
<accession>A0A2Z6QDM2</accession>
<evidence type="ECO:0000313" key="1">
    <source>
        <dbReference type="EMBL" id="GBB88287.1"/>
    </source>
</evidence>